<dbReference type="GO" id="GO:0036064">
    <property type="term" value="C:ciliary basal body"/>
    <property type="evidence" value="ECO:0007669"/>
    <property type="project" value="Ensembl"/>
</dbReference>
<dbReference type="AlphaFoldDB" id="H9GAR8"/>
<dbReference type="STRING" id="28377.ENSACAP00000005827"/>
<dbReference type="GO" id="GO:0005654">
    <property type="term" value="C:nucleoplasm"/>
    <property type="evidence" value="ECO:0007669"/>
    <property type="project" value="Ensembl"/>
</dbReference>
<dbReference type="GeneTree" id="ENSGT00390000007310"/>
<dbReference type="GO" id="GO:0031023">
    <property type="term" value="P:microtubule organizing center organization"/>
    <property type="evidence" value="ECO:0000318"/>
    <property type="project" value="GO_Central"/>
</dbReference>
<reference evidence="4" key="2">
    <citation type="submission" date="2025-08" db="UniProtKB">
        <authorList>
            <consortium name="Ensembl"/>
        </authorList>
    </citation>
    <scope>IDENTIFICATION</scope>
</reference>
<gene>
    <name evidence="4" type="primary">STIL</name>
</gene>
<feature type="compositionally biased region" description="Basic and acidic residues" evidence="1">
    <location>
        <begin position="1061"/>
        <end position="1078"/>
    </location>
</feature>
<feature type="region of interest" description="Disordered" evidence="1">
    <location>
        <begin position="829"/>
        <end position="851"/>
    </location>
</feature>
<dbReference type="HOGENOM" id="CLU_007178_0_0_1"/>
<feature type="region of interest" description="Disordered" evidence="1">
    <location>
        <begin position="1055"/>
        <end position="1091"/>
    </location>
</feature>
<dbReference type="GO" id="GO:0005829">
    <property type="term" value="C:cytosol"/>
    <property type="evidence" value="ECO:0007669"/>
    <property type="project" value="Ensembl"/>
</dbReference>
<feature type="domain" description="STIL coiled coil region" evidence="3">
    <location>
        <begin position="695"/>
        <end position="723"/>
    </location>
</feature>
<reference evidence="4" key="1">
    <citation type="submission" date="2009-12" db="EMBL/GenBank/DDBJ databases">
        <title>The Genome Sequence of Anolis carolinensis (Green Anole Lizard).</title>
        <authorList>
            <consortium name="The Genome Sequencing Platform"/>
            <person name="Di Palma F."/>
            <person name="Alfoldi J."/>
            <person name="Heiman D."/>
            <person name="Young S."/>
            <person name="Grabherr M."/>
            <person name="Johnson J."/>
            <person name="Lander E.S."/>
            <person name="Lindblad-Toh K."/>
        </authorList>
    </citation>
    <scope>NUCLEOTIDE SEQUENCE [LARGE SCALE GENOMIC DNA]</scope>
    <source>
        <strain evidence="4">JBL SC #1</strain>
    </source>
</reference>
<dbReference type="GO" id="GO:0007224">
    <property type="term" value="P:smoothened signaling pathway"/>
    <property type="evidence" value="ECO:0000318"/>
    <property type="project" value="GO_Central"/>
</dbReference>
<reference evidence="4" key="3">
    <citation type="submission" date="2025-09" db="UniProtKB">
        <authorList>
            <consortium name="Ensembl"/>
        </authorList>
    </citation>
    <scope>IDENTIFICATION</scope>
</reference>
<name>H9GAR8_ANOCA</name>
<dbReference type="GO" id="GO:0005814">
    <property type="term" value="C:centriole"/>
    <property type="evidence" value="ECO:0007669"/>
    <property type="project" value="Ensembl"/>
</dbReference>
<dbReference type="GO" id="GO:0051298">
    <property type="term" value="P:centrosome duplication"/>
    <property type="evidence" value="ECO:0007669"/>
    <property type="project" value="Ensembl"/>
</dbReference>
<evidence type="ECO:0000256" key="1">
    <source>
        <dbReference type="SAM" id="MobiDB-lite"/>
    </source>
</evidence>
<dbReference type="GO" id="GO:0005813">
    <property type="term" value="C:centrosome"/>
    <property type="evidence" value="ECO:0007669"/>
    <property type="project" value="Ensembl"/>
</dbReference>
<feature type="domain" description="STIL N-terminal" evidence="2">
    <location>
        <begin position="46"/>
        <end position="387"/>
    </location>
</feature>
<dbReference type="Bgee" id="ENSACAG00000005943">
    <property type="expression patterns" value="Expressed in dewlap and 12 other cell types or tissues"/>
</dbReference>
<dbReference type="InterPro" id="IPR057731">
    <property type="entry name" value="STIL_N"/>
</dbReference>
<feature type="region of interest" description="Disordered" evidence="1">
    <location>
        <begin position="462"/>
        <end position="502"/>
    </location>
</feature>
<evidence type="ECO:0000313" key="5">
    <source>
        <dbReference type="Proteomes" id="UP000001646"/>
    </source>
</evidence>
<dbReference type="InterPro" id="IPR058559">
    <property type="entry name" value="PRM_STIL"/>
</dbReference>
<organism evidence="4 5">
    <name type="scientific">Anolis carolinensis</name>
    <name type="common">Green anole</name>
    <name type="synonym">American chameleon</name>
    <dbReference type="NCBI Taxonomy" id="28377"/>
    <lineage>
        <taxon>Eukaryota</taxon>
        <taxon>Metazoa</taxon>
        <taxon>Chordata</taxon>
        <taxon>Craniata</taxon>
        <taxon>Vertebrata</taxon>
        <taxon>Euteleostomi</taxon>
        <taxon>Lepidosauria</taxon>
        <taxon>Squamata</taxon>
        <taxon>Bifurcata</taxon>
        <taxon>Unidentata</taxon>
        <taxon>Episquamata</taxon>
        <taxon>Toxicofera</taxon>
        <taxon>Iguania</taxon>
        <taxon>Dactyloidae</taxon>
        <taxon>Anolis</taxon>
    </lineage>
</organism>
<dbReference type="InterPro" id="IPR057655">
    <property type="entry name" value="STIL_CC"/>
</dbReference>
<dbReference type="Pfam" id="PF15253">
    <property type="entry name" value="STIL_N"/>
    <property type="match status" value="1"/>
</dbReference>
<dbReference type="Pfam" id="PF26399">
    <property type="entry name" value="PRM_STIL"/>
    <property type="match status" value="1"/>
</dbReference>
<protein>
    <submittedName>
        <fullName evidence="4">STIL centriolar assembly protein</fullName>
    </submittedName>
</protein>
<dbReference type="GO" id="GO:0042802">
    <property type="term" value="F:identical protein binding"/>
    <property type="evidence" value="ECO:0007669"/>
    <property type="project" value="Ensembl"/>
</dbReference>
<feature type="compositionally biased region" description="Low complexity" evidence="1">
    <location>
        <begin position="476"/>
        <end position="492"/>
    </location>
</feature>
<dbReference type="Ensembl" id="ENSACAT00000005956.3">
    <property type="protein sequence ID" value="ENSACAP00000005827.3"/>
    <property type="gene ID" value="ENSACAG00000005943.3"/>
</dbReference>
<dbReference type="Proteomes" id="UP000001646">
    <property type="component" value="Unplaced"/>
</dbReference>
<dbReference type="GO" id="GO:0005815">
    <property type="term" value="C:microtubule organizing center"/>
    <property type="evidence" value="ECO:0000318"/>
    <property type="project" value="GO_Central"/>
</dbReference>
<dbReference type="eggNOG" id="ENOG502QVJ5">
    <property type="taxonomic scope" value="Eukaryota"/>
</dbReference>
<dbReference type="PANTHER" id="PTHR15128:SF0">
    <property type="entry name" value="SCL-INTERRUPTING LOCUS PROTEIN"/>
    <property type="match status" value="1"/>
</dbReference>
<dbReference type="GO" id="GO:1900087">
    <property type="term" value="P:positive regulation of G1/S transition of mitotic cell cycle"/>
    <property type="evidence" value="ECO:0007669"/>
    <property type="project" value="Ensembl"/>
</dbReference>
<dbReference type="InParanoid" id="H9GAR8"/>
<dbReference type="GO" id="GO:0120099">
    <property type="term" value="C:procentriole replication complex"/>
    <property type="evidence" value="ECO:0007669"/>
    <property type="project" value="Ensembl"/>
</dbReference>
<feature type="compositionally biased region" description="Polar residues" evidence="1">
    <location>
        <begin position="391"/>
        <end position="401"/>
    </location>
</feature>
<dbReference type="PANTHER" id="PTHR15128">
    <property type="entry name" value="TAL1 SCL INTERRUPTING LOCUS"/>
    <property type="match status" value="1"/>
</dbReference>
<feature type="region of interest" description="Disordered" evidence="1">
    <location>
        <begin position="391"/>
        <end position="420"/>
    </location>
</feature>
<accession>H9GAR8</accession>
<dbReference type="InterPro" id="IPR026123">
    <property type="entry name" value="STIL"/>
</dbReference>
<evidence type="ECO:0000259" key="2">
    <source>
        <dbReference type="Pfam" id="PF15253"/>
    </source>
</evidence>
<sequence length="1187" mass="130696">MCCIYGIFCYIVCVYIYIYTHTHTERIYSAAYPMVPFSFPPSKCALWNPSPTGESSVSHLTYYRNLKLNMTEKTLRLAHRHAKQSRRNPFTCFLVGTLEVDEDGEGVLLIVDRFDPGRQVGGGLEKIPTALLPGDFLIPCTIYLGSSLGDVTVHNSQDFNLAFKVIHQNLISQDGLDPSKLVTLKVHMSSIENMDNLNFEFHWAAVTVANALKCTPVKSVPIIPTALARNLSSHMNIAQVQGTCKCGYLTMDQTRKLLLVLESDPKAYTLPLVGIWLSGISHIYSPHVWAFCLRYLFSSLIQERVPSESGSFLVVLYSLKHNGPEFYECSLCDGHTELGFQLLTSKETLHLFKNVEPSGKCPIQFELSSKNKNAEMEFFSKILKNVSIDSLSQSTPPNKLSVSDHDSGVEDDTSPRLFPSPHPVSQQVIFKIQPSVPELSIVFDGTSAETVSTPKHVMFVDKKNKPPWSQARKSFESSSPPSSSELCGGPSPNTSSHQLGKPIETYLGGQDLTQRKGELSVNGPFEFQSKQSPVCSQPLCHSCGLSPPHLKSPLELQIPLQHPHCCPPFVCSCQLHSHMQYTPTNAWQGMYRMSSDHTPEIRSSSTQEATQSILHQNMECTDPGCDLVRATGSPRSLGHCGVTGHCSQNDHLTATLSTSSPKDPCSAQSHAVCSLCMHPPAPKMRSDNEMMGLSSDVYRILTEQDKQIKLLQVQIQRLLEAQTLHSCSTKTISSSSLQSEKQLEFVAMETQSSPVLHMKKSVSIAVSTGASLYLNAPLERNKDSVAQDDVEISNEDLNISMNSEKDGSQTSIASSLKVVDIPSFVDSVHVDEEGPNQHSPGLSGPGPSGMAQTSLLNESVSMCMQPRSSEGIGNHLVTINEQNAEKVVTHLPTVPPDDQKFYQDILVSFHIYIMACIHPEAVIPGLNYISFANVGMSGLTPNGVDLSMEANAIALKYLSESQLSQLSLSRSSQRESVASSLQTLLHTNTDKTLVGFGLISPSNMSFATRKYMRKYGLLQSCDSSDDDGEQVTDDYRREEYLKPVLHLDFNPAIDSLASSKDPSERTERKEVPFDRTHCGTEQSSGHILNSEGPMIRNVTNAVLPVRILHSSNGSSETSILRDLKPKMKRLPGKAEFTQHPDKEHLNAQMVSETSQTPVVGQLNQAGNMNSVGTFLDVQQLRQLPKLL</sequence>
<dbReference type="GO" id="GO:0046601">
    <property type="term" value="P:positive regulation of centriole replication"/>
    <property type="evidence" value="ECO:0007669"/>
    <property type="project" value="Ensembl"/>
</dbReference>
<proteinExistence type="predicted"/>
<evidence type="ECO:0000259" key="3">
    <source>
        <dbReference type="Pfam" id="PF25775"/>
    </source>
</evidence>
<dbReference type="GO" id="GO:0071539">
    <property type="term" value="P:protein localization to centrosome"/>
    <property type="evidence" value="ECO:0000318"/>
    <property type="project" value="GO_Central"/>
</dbReference>
<dbReference type="GO" id="GO:0007052">
    <property type="term" value="P:mitotic spindle organization"/>
    <property type="evidence" value="ECO:0000318"/>
    <property type="project" value="GO_Central"/>
</dbReference>
<keyword evidence="5" id="KW-1185">Reference proteome</keyword>
<evidence type="ECO:0000313" key="4">
    <source>
        <dbReference type="Ensembl" id="ENSACAP00000005827.3"/>
    </source>
</evidence>
<dbReference type="Pfam" id="PF25775">
    <property type="entry name" value="CC_STIL"/>
    <property type="match status" value="1"/>
</dbReference>